<name>A0A284S144_ARMOS</name>
<accession>A0A284S144</accession>
<proteinExistence type="predicted"/>
<gene>
    <name evidence="1" type="ORF">ARMOST_18208</name>
</gene>
<sequence>MSANPPVKFNDIHEDETGAMTAERPTVIVTKFGNDVKPKQTLVTVLMRCVLERPQICRVMVQHPREGFDVESHARRSMLHSIPKI</sequence>
<dbReference type="EMBL" id="FUEG01000025">
    <property type="protein sequence ID" value="SJL14740.1"/>
    <property type="molecule type" value="Genomic_DNA"/>
</dbReference>
<dbReference type="AlphaFoldDB" id="A0A284S144"/>
<organism evidence="1 2">
    <name type="scientific">Armillaria ostoyae</name>
    <name type="common">Armillaria root rot fungus</name>
    <dbReference type="NCBI Taxonomy" id="47428"/>
    <lineage>
        <taxon>Eukaryota</taxon>
        <taxon>Fungi</taxon>
        <taxon>Dikarya</taxon>
        <taxon>Basidiomycota</taxon>
        <taxon>Agaricomycotina</taxon>
        <taxon>Agaricomycetes</taxon>
        <taxon>Agaricomycetidae</taxon>
        <taxon>Agaricales</taxon>
        <taxon>Marasmiineae</taxon>
        <taxon>Physalacriaceae</taxon>
        <taxon>Armillaria</taxon>
    </lineage>
</organism>
<reference evidence="2" key="1">
    <citation type="journal article" date="2017" name="Nat. Ecol. Evol.">
        <title>Genome expansion and lineage-specific genetic innovations in the forest pathogenic fungi Armillaria.</title>
        <authorList>
            <person name="Sipos G."/>
            <person name="Prasanna A.N."/>
            <person name="Walter M.C."/>
            <person name="O'Connor E."/>
            <person name="Balint B."/>
            <person name="Krizsan K."/>
            <person name="Kiss B."/>
            <person name="Hess J."/>
            <person name="Varga T."/>
            <person name="Slot J."/>
            <person name="Riley R."/>
            <person name="Boka B."/>
            <person name="Rigling D."/>
            <person name="Barry K."/>
            <person name="Lee J."/>
            <person name="Mihaltcheva S."/>
            <person name="LaButti K."/>
            <person name="Lipzen A."/>
            <person name="Waldron R."/>
            <person name="Moloney N.M."/>
            <person name="Sperisen C."/>
            <person name="Kredics L."/>
            <person name="Vagvoelgyi C."/>
            <person name="Patrignani A."/>
            <person name="Fitzpatrick D."/>
            <person name="Nagy I."/>
            <person name="Doyle S."/>
            <person name="Anderson J.B."/>
            <person name="Grigoriev I.V."/>
            <person name="Gueldener U."/>
            <person name="Muensterkoetter M."/>
            <person name="Nagy L.G."/>
        </authorList>
    </citation>
    <scope>NUCLEOTIDE SEQUENCE [LARGE SCALE GENOMIC DNA]</scope>
    <source>
        <strain evidence="2">C18/9</strain>
    </source>
</reference>
<evidence type="ECO:0000313" key="1">
    <source>
        <dbReference type="EMBL" id="SJL14740.1"/>
    </source>
</evidence>
<protein>
    <submittedName>
        <fullName evidence="1">Uncharacterized protein</fullName>
    </submittedName>
</protein>
<dbReference type="Proteomes" id="UP000219338">
    <property type="component" value="Unassembled WGS sequence"/>
</dbReference>
<evidence type="ECO:0000313" key="2">
    <source>
        <dbReference type="Proteomes" id="UP000219338"/>
    </source>
</evidence>
<keyword evidence="2" id="KW-1185">Reference proteome</keyword>